<feature type="signal peptide" evidence="1">
    <location>
        <begin position="1"/>
        <end position="26"/>
    </location>
</feature>
<keyword evidence="1" id="KW-0732">Signal</keyword>
<reference evidence="2 3" key="1">
    <citation type="submission" date="2019-09" db="EMBL/GenBank/DDBJ databases">
        <title>Parvibaculum sedimenti sp. nov., isolated from sediment.</title>
        <authorList>
            <person name="Wang Y."/>
        </authorList>
    </citation>
    <scope>NUCLEOTIDE SEQUENCE [LARGE SCALE GENOMIC DNA]</scope>
    <source>
        <strain evidence="2 3">HXT-9</strain>
    </source>
</reference>
<dbReference type="Proteomes" id="UP000468901">
    <property type="component" value="Unassembled WGS sequence"/>
</dbReference>
<evidence type="ECO:0000256" key="1">
    <source>
        <dbReference type="SAM" id="SignalP"/>
    </source>
</evidence>
<organism evidence="2 3">
    <name type="scientific">Parvibaculum sedimenti</name>
    <dbReference type="NCBI Taxonomy" id="2608632"/>
    <lineage>
        <taxon>Bacteria</taxon>
        <taxon>Pseudomonadati</taxon>
        <taxon>Pseudomonadota</taxon>
        <taxon>Alphaproteobacteria</taxon>
        <taxon>Hyphomicrobiales</taxon>
        <taxon>Parvibaculaceae</taxon>
        <taxon>Parvibaculum</taxon>
    </lineage>
</organism>
<sequence length="108" mass="11322">MSKFTRHLIAGLAGSLLALCGSAAMAGGGLTVGDALSTGPFIEMHEPMFVGEGPFDGDPPPPGHPCSKVVRDGPTADGRMAHWSALRCYDAAGRPYIVRGSERIENFH</sequence>
<gene>
    <name evidence="2" type="ORF">F2P47_08745</name>
</gene>
<evidence type="ECO:0000313" key="3">
    <source>
        <dbReference type="Proteomes" id="UP000468901"/>
    </source>
</evidence>
<dbReference type="RefSeq" id="WP_152215977.1">
    <property type="nucleotide sequence ID" value="NZ_JBAQYD010000124.1"/>
</dbReference>
<protein>
    <submittedName>
        <fullName evidence="2">Uncharacterized protein</fullName>
    </submittedName>
</protein>
<evidence type="ECO:0000313" key="2">
    <source>
        <dbReference type="EMBL" id="KAB7740091.1"/>
    </source>
</evidence>
<comment type="caution">
    <text evidence="2">The sequence shown here is derived from an EMBL/GenBank/DDBJ whole genome shotgun (WGS) entry which is preliminary data.</text>
</comment>
<proteinExistence type="predicted"/>
<keyword evidence="3" id="KW-1185">Reference proteome</keyword>
<feature type="chain" id="PRO_5026838394" evidence="1">
    <location>
        <begin position="27"/>
        <end position="108"/>
    </location>
</feature>
<accession>A0A6N6VH61</accession>
<dbReference type="AlphaFoldDB" id="A0A6N6VH61"/>
<dbReference type="EMBL" id="WESC01000007">
    <property type="protein sequence ID" value="KAB7740091.1"/>
    <property type="molecule type" value="Genomic_DNA"/>
</dbReference>
<name>A0A6N6VH61_9HYPH</name>